<dbReference type="GeneTree" id="ENSGT00640000091535"/>
<reference evidence="3" key="2">
    <citation type="submission" date="2025-09" db="UniProtKB">
        <authorList>
            <consortium name="Ensembl"/>
        </authorList>
    </citation>
    <scope>IDENTIFICATION</scope>
</reference>
<dbReference type="Ensembl" id="ENSOKIT00005114899.1">
    <property type="protein sequence ID" value="ENSOKIP00005107207.1"/>
    <property type="gene ID" value="ENSOKIG00005047040.1"/>
</dbReference>
<dbReference type="PANTHER" id="PTHR31691">
    <property type="entry name" value="ROTATIN"/>
    <property type="match status" value="1"/>
</dbReference>
<dbReference type="GO" id="GO:0010457">
    <property type="term" value="P:centriole-centriole cohesion"/>
    <property type="evidence" value="ECO:0007669"/>
    <property type="project" value="TreeGrafter"/>
</dbReference>
<feature type="region of interest" description="Disordered" evidence="1">
    <location>
        <begin position="1441"/>
        <end position="1463"/>
    </location>
</feature>
<feature type="compositionally biased region" description="Polar residues" evidence="1">
    <location>
        <begin position="1449"/>
        <end position="1463"/>
    </location>
</feature>
<dbReference type="GO" id="GO:0032053">
    <property type="term" value="P:ciliary basal body organization"/>
    <property type="evidence" value="ECO:0007669"/>
    <property type="project" value="TreeGrafter"/>
</dbReference>
<reference evidence="3" key="1">
    <citation type="submission" date="2025-08" db="UniProtKB">
        <authorList>
            <consortium name="Ensembl"/>
        </authorList>
    </citation>
    <scope>IDENTIFICATION</scope>
</reference>
<dbReference type="GO" id="GO:0005814">
    <property type="term" value="C:centriole"/>
    <property type="evidence" value="ECO:0007669"/>
    <property type="project" value="TreeGrafter"/>
</dbReference>
<feature type="region of interest" description="Disordered" evidence="1">
    <location>
        <begin position="269"/>
        <end position="352"/>
    </location>
</feature>
<evidence type="ECO:0000259" key="2">
    <source>
        <dbReference type="Pfam" id="PF14726"/>
    </source>
</evidence>
<dbReference type="Proteomes" id="UP000694557">
    <property type="component" value="Unassembled WGS sequence"/>
</dbReference>
<evidence type="ECO:0000313" key="4">
    <source>
        <dbReference type="Proteomes" id="UP000694557"/>
    </source>
</evidence>
<dbReference type="InterPro" id="IPR011989">
    <property type="entry name" value="ARM-like"/>
</dbReference>
<dbReference type="InterPro" id="IPR029249">
    <property type="entry name" value="Rotatin_N"/>
</dbReference>
<gene>
    <name evidence="3" type="primary">RTTN</name>
    <name evidence="3" type="synonym">rttn</name>
</gene>
<proteinExistence type="predicted"/>
<dbReference type="PANTHER" id="PTHR31691:SF1">
    <property type="entry name" value="ROTATIN"/>
    <property type="match status" value="1"/>
</dbReference>
<feature type="compositionally biased region" description="Polar residues" evidence="1">
    <location>
        <begin position="276"/>
        <end position="286"/>
    </location>
</feature>
<keyword evidence="4" id="KW-1185">Reference proteome</keyword>
<sequence length="2010" mass="220607">MELSPLIKKIGHSLAEIRVRALKSIICKLDHSLLSVSDLVQEKMLFVYLLEWFNFPEVPMQEEVLQLISTLSKHPTAAQMLRDVGAVEFLTQLSPNVEPPLRAIIDGIFDLLFQLPELLPACPTIYSNIHQPPKVLTFPSQTITFSEQDRTAKGVNNSVGCLKFSTFPWLALTTTDQHILSSNESSLRSNNHNLVRTTCELLRDVIMQDFPAEIFLQRPSIVQNLLSILRLTPGESEAGYLRLQAVACLQQLCVGLRRRLRFHRDPSFYSAKEDPVSQNSSLSYSQEVHGGGAQRSLASSPGGECFPRPSVVGRNGQRPRGDGQDGDAASNSSQRGGAAAQASRQTAPSPADAAQLELPDLGVEDVLVLQLQQLSLAQFTVATMEHAIPLLRTDGVRVFRGVCELLCEAVVLLRDGVCDLVWDDTSLVGMEEKLKITMETLGDIMTYHESCSSDCPESSLVQHRLAYVATAVFTIRLLQTILPLEKASGHLPESAVAVLLSLCLDRPFSLAYPSMAEAAVAYLEQVNPEGHDLYRRTSRAALWMESTCMFLKETQQQGDKNWLELLELADQAIDGLPYHQHLPIVKECIHICSYLWKFEQASPLLQTESQRVLLKLLTHPLLPVKTETYTCTLNVVKECLGVQNVVKPVSSVCSGVNFLLHPKVLYQISAFGLQDPIGKVNSAAKDILLFLLKCPLMMTASTWDRFNQALYPVIPILQSYAGTEDALGNCVLLISEVSNEVRDGVFPNTAKLRAALRLLFTKEPEVRAAAVQHLLPHLTSVEGATTVRPTLEGPVLSSLPSLFCLNNVLDINLDSSDRSFLKVESVEKLFSIFTSDTVDLTLRRSAAEQLAVVLQETAMHPVLKSLGVTDKVISYECVCLSMFAVLTRVFLQSMDLTTCSTLLSLPLLSLPRYSLPFQAASHHAVSPYCSVLPPYSDLLSLTPAKETLQLAWNTAWHSGIDNLLEELQSESERLNYYTDLSLSGSQVLSLRATHLPSSLQDCVQDIIMAAGHASVTSALSRLRLHLLIDRMAITGTHTHSCRDTLRSLTWQPAIARFVQVRPACVEDERLLVDVIAFLSAYFKQSHLGSEDKDLRWILELLLKQETNSLLDLLLGEDSQGETEELVELRAQINQRLQRELTGFINTLLHRLTHTTDRFCLALTGPFESQLAVRFLQCLRVSDAPRFYGLPSLERNLLGMVSLTAQPGWSSHCPTMEPQSLCTKYLSGLLEVISSFYVEWGGNSMSFMGKGVTKNAVICLLHLSHEMMAQNKDKVNRWIILWSLGQEAGSDDSSGSQLGLAWLIPLWVDRDPEVRFASLGVGSALSSVPSGCQSLSSSCQNISGGLWGTLLNILLDQQESTMVRREAVFILQNLLVMPMPATADQVTDSTWQSPCVHDESSGVCLVGLQALQALLYHCQFFQHTALMATACYRGRYTFDLQPSARDPGPQDSTTEGPGTAPVHSSVSLSMTQTAMLISAPLFYSAGQSDTDTIDSVLSQDSRLADSAPDPTCVIVTPDLLSALCGLLANLLAVLPDDTKGVISCFHLVGNIYPLTLPQDVCTYQFVCVSLVPQVLTLLKFLSSFSKFLKSCFILSSDLIGQMDFLKPLLANLFTVLTLDTKDLGKNLAFGIGMILNLTVDTTYELLLLGLTALSLSLCLCVAGLIDSCVEQMKLMHSHLHMESVRPGRGRRKVTCVHNITSKDYPIGWILCVCVCVSPQAVATDCRLAAVLHALWPWFLLDDAAMEAVLELLCVYTANCTTGVSCSSLCCGLASGPRGPPGGSLMHCVMKLASGVAPDNSPVQQLAFSLLANLAINKDCKGVLHKSNFLQPFLSLPVPKPGSKTGAGGLLGLWLRLLLSVSFGEDGQLSVLRLTGALDLLADLATTQPQRHRHYSNGSRPITTTDNALLILHNVCFSSANKPKVLANDKAMRVLVSCLDSKEAEVRSIGASALWALLHNYQKAKTTLKCPSVRLRVHEAYKVAKKDAEKNPDIMNTYLLKCLENLIQLLNT</sequence>
<evidence type="ECO:0000256" key="1">
    <source>
        <dbReference type="SAM" id="MobiDB-lite"/>
    </source>
</evidence>
<accession>A0A8C7KYS8</accession>
<dbReference type="SUPFAM" id="SSF48371">
    <property type="entry name" value="ARM repeat"/>
    <property type="match status" value="2"/>
</dbReference>
<dbReference type="InterPro" id="IPR016024">
    <property type="entry name" value="ARM-type_fold"/>
</dbReference>
<feature type="domain" description="Rotatin N-terminal" evidence="2">
    <location>
        <begin position="16"/>
        <end position="110"/>
    </location>
</feature>
<evidence type="ECO:0000313" key="3">
    <source>
        <dbReference type="Ensembl" id="ENSOKIP00005107207.1"/>
    </source>
</evidence>
<dbReference type="GO" id="GO:0036064">
    <property type="term" value="C:ciliary basal body"/>
    <property type="evidence" value="ECO:0007669"/>
    <property type="project" value="InterPro"/>
</dbReference>
<dbReference type="GO" id="GO:0007099">
    <property type="term" value="P:centriole replication"/>
    <property type="evidence" value="ECO:0007669"/>
    <property type="project" value="TreeGrafter"/>
</dbReference>
<dbReference type="InterPro" id="IPR030791">
    <property type="entry name" value="Rotatin"/>
</dbReference>
<dbReference type="Pfam" id="PF14726">
    <property type="entry name" value="RTTN_N"/>
    <property type="match status" value="1"/>
</dbReference>
<dbReference type="GO" id="GO:0005813">
    <property type="term" value="C:centrosome"/>
    <property type="evidence" value="ECO:0007669"/>
    <property type="project" value="InterPro"/>
</dbReference>
<dbReference type="Gene3D" id="1.25.10.10">
    <property type="entry name" value="Leucine-rich Repeat Variant"/>
    <property type="match status" value="1"/>
</dbReference>
<organism evidence="3 4">
    <name type="scientific">Oncorhynchus kisutch</name>
    <name type="common">Coho salmon</name>
    <name type="synonym">Salmo kisutch</name>
    <dbReference type="NCBI Taxonomy" id="8019"/>
    <lineage>
        <taxon>Eukaryota</taxon>
        <taxon>Metazoa</taxon>
        <taxon>Chordata</taxon>
        <taxon>Craniata</taxon>
        <taxon>Vertebrata</taxon>
        <taxon>Euteleostomi</taxon>
        <taxon>Actinopterygii</taxon>
        <taxon>Neopterygii</taxon>
        <taxon>Teleostei</taxon>
        <taxon>Protacanthopterygii</taxon>
        <taxon>Salmoniformes</taxon>
        <taxon>Salmonidae</taxon>
        <taxon>Salmoninae</taxon>
        <taxon>Oncorhynchus</taxon>
    </lineage>
</organism>
<feature type="compositionally biased region" description="Low complexity" evidence="1">
    <location>
        <begin position="326"/>
        <end position="351"/>
    </location>
</feature>
<name>A0A8C7KYS8_ONCKI</name>
<protein>
    <submittedName>
        <fullName evidence="3">Rotatin</fullName>
    </submittedName>
</protein>